<comment type="caution">
    <text evidence="2">The sequence shown here is derived from an EMBL/GenBank/DDBJ whole genome shotgun (WGS) entry which is preliminary data.</text>
</comment>
<accession>A0A9X2MIB1</accession>
<keyword evidence="3" id="KW-1185">Reference proteome</keyword>
<name>A0A9X2MIB1_9FIRM</name>
<dbReference type="EMBL" id="JANJZL010000005">
    <property type="protein sequence ID" value="MCR2044229.1"/>
    <property type="molecule type" value="Genomic_DNA"/>
</dbReference>
<organism evidence="2 3">
    <name type="scientific">Anaerosalibacter massiliensis</name>
    <dbReference type="NCBI Taxonomy" id="1347392"/>
    <lineage>
        <taxon>Bacteria</taxon>
        <taxon>Bacillati</taxon>
        <taxon>Bacillota</taxon>
        <taxon>Tissierellia</taxon>
        <taxon>Tissierellales</taxon>
        <taxon>Sporanaerobacteraceae</taxon>
        <taxon>Anaerosalibacter</taxon>
    </lineage>
</organism>
<protein>
    <submittedName>
        <fullName evidence="2">Uncharacterized protein</fullName>
    </submittedName>
</protein>
<evidence type="ECO:0000313" key="3">
    <source>
        <dbReference type="Proteomes" id="UP001142078"/>
    </source>
</evidence>
<sequence length="529" mass="63593">MSESFVYTRKFFILKEEFTNIQRIRPKGHGLLEARENIGKISINVDKGEKESSYTIYLVGLEKGDIIEVNLGRIITNSRGKGRFEKKFNPRNIERSNYSIDKFNALVIRKGINVLLTGYINKDNGVVDQYISDLTDEREMLDEGKEEISEKLDEKEELEENLKEVEEEPEIFMENSPLDYEEKFEEINVEDTDDDYKEDNVEENEKVEKIEEELKEDNVEEFIEDIDNDYKMNNVEENEKVEEIEEELEEDNVEEFIEDIDNDYKMNNVEENEKVEEIEEEFEEDNVEEFTEDIDKDYEMNNVEEREKVEETEEKFEEDNIEAFTEGANDDYKVDNVKIDKEVEEIEEEPIKELEFEKAEEDIKIEPNYDQNHIEYMKRLDYKEQMSEYILSILRFFPYVNPFRIELKGYDWWEINYDGGNIHRGFLPFYNYLFNTYDNYPFMQEVATCHALIKKYSHYLFGIYRDEKEIKYYLYGVPGRFDSLEHPFRGVTGFNTWYESENGFGYWIMYIDPLMRKVIYPLNPMTPPY</sequence>
<gene>
    <name evidence="2" type="ORF">NSA23_08865</name>
</gene>
<dbReference type="AlphaFoldDB" id="A0A9X2MIB1"/>
<evidence type="ECO:0000313" key="2">
    <source>
        <dbReference type="EMBL" id="MCR2044229.1"/>
    </source>
</evidence>
<feature type="coiled-coil region" evidence="1">
    <location>
        <begin position="131"/>
        <end position="349"/>
    </location>
</feature>
<dbReference type="RefSeq" id="WP_257490427.1">
    <property type="nucleotide sequence ID" value="NZ_JANJZL010000005.1"/>
</dbReference>
<evidence type="ECO:0000256" key="1">
    <source>
        <dbReference type="SAM" id="Coils"/>
    </source>
</evidence>
<keyword evidence="1" id="KW-0175">Coiled coil</keyword>
<proteinExistence type="predicted"/>
<dbReference type="Proteomes" id="UP001142078">
    <property type="component" value="Unassembled WGS sequence"/>
</dbReference>
<reference evidence="2" key="1">
    <citation type="submission" date="2022-07" db="EMBL/GenBank/DDBJ databases">
        <title>Enhanced cultured diversity of the mouse gut microbiota enables custom-made synthetic communities.</title>
        <authorList>
            <person name="Afrizal A."/>
        </authorList>
    </citation>
    <scope>NUCLEOTIDE SEQUENCE</scope>
    <source>
        <strain evidence="2">DSM 29482</strain>
    </source>
</reference>